<reference evidence="3" key="1">
    <citation type="submission" date="2021-12" db="EMBL/GenBank/DDBJ databases">
        <authorList>
            <person name="Criscuolo A."/>
        </authorList>
    </citation>
    <scope>NUCLEOTIDE SEQUENCE</scope>
    <source>
        <strain evidence="3">CIP111894</strain>
    </source>
</reference>
<organism evidence="3 4">
    <name type="scientific">Paenibacillus pseudetheri</name>
    <dbReference type="NCBI Taxonomy" id="2897682"/>
    <lineage>
        <taxon>Bacteria</taxon>
        <taxon>Bacillati</taxon>
        <taxon>Bacillota</taxon>
        <taxon>Bacilli</taxon>
        <taxon>Bacillales</taxon>
        <taxon>Paenibacillaceae</taxon>
        <taxon>Paenibacillus</taxon>
    </lineage>
</organism>
<dbReference type="EMBL" id="CAKMAB010000051">
    <property type="protein sequence ID" value="CAH1059309.1"/>
    <property type="molecule type" value="Genomic_DNA"/>
</dbReference>
<evidence type="ECO:0000313" key="3">
    <source>
        <dbReference type="EMBL" id="CAH1059309.1"/>
    </source>
</evidence>
<comment type="caution">
    <text evidence="3">The sequence shown here is derived from an EMBL/GenBank/DDBJ whole genome shotgun (WGS) entry which is preliminary data.</text>
</comment>
<dbReference type="InterPro" id="IPR000989">
    <property type="entry name" value="Rep"/>
</dbReference>
<sequence length="235" mass="27938">MLVSWKRSLQLAYYNHYLITKVNKEKYVNWLIVELGLDNVTEENINKELDHILIGFNRLFKYKSITQASLGYFRMLDIVKSGDLYYPRIYVLLPMIKSYFQGRYYIKHDNWVSLWSKALNRENNLFVKMKVVSSKNVDQDHGIVLKMEQGLSILHDVDNTKIPINFNPQLQSRRLIGYSKLLKDVMDQIESDQTFDLDMDQFDVKDSIANCAFENMLEWHPGFRFKENNPFFNLK</sequence>
<evidence type="ECO:0000256" key="2">
    <source>
        <dbReference type="ARBA" id="ARBA00022705"/>
    </source>
</evidence>
<protein>
    <recommendedName>
        <fullName evidence="5">Replication protein</fullName>
    </recommendedName>
</protein>
<keyword evidence="4" id="KW-1185">Reference proteome</keyword>
<keyword evidence="2" id="KW-0235">DNA replication</keyword>
<evidence type="ECO:0008006" key="5">
    <source>
        <dbReference type="Google" id="ProtNLM"/>
    </source>
</evidence>
<evidence type="ECO:0000256" key="1">
    <source>
        <dbReference type="ARBA" id="ARBA00008909"/>
    </source>
</evidence>
<dbReference type="Pfam" id="PF01446">
    <property type="entry name" value="Rep_1"/>
    <property type="match status" value="1"/>
</dbReference>
<accession>A0ABM9BJS1</accession>
<comment type="similarity">
    <text evidence="1">Belongs to the Gram-positive plasmids replication protein type 1 family.</text>
</comment>
<evidence type="ECO:0000313" key="4">
    <source>
        <dbReference type="Proteomes" id="UP000838749"/>
    </source>
</evidence>
<dbReference type="Proteomes" id="UP000838749">
    <property type="component" value="Unassembled WGS sequence"/>
</dbReference>
<name>A0ABM9BJS1_9BACL</name>
<gene>
    <name evidence="3" type="ORF">PAECIP111894_05515</name>
</gene>
<proteinExistence type="inferred from homology"/>